<sequence>MFVLEAAPALSNFYLKELSYLGIDAKGIDVRTALRMSTCCGIKHHLT</sequence>
<dbReference type="EMBL" id="GBRH01227695">
    <property type="protein sequence ID" value="JAD70200.1"/>
    <property type="molecule type" value="Transcribed_RNA"/>
</dbReference>
<proteinExistence type="predicted"/>
<reference evidence="1" key="1">
    <citation type="submission" date="2014-09" db="EMBL/GenBank/DDBJ databases">
        <authorList>
            <person name="Magalhaes I.L.F."/>
            <person name="Oliveira U."/>
            <person name="Santos F.R."/>
            <person name="Vidigal T.H.D.A."/>
            <person name="Brescovit A.D."/>
            <person name="Santos A.J."/>
        </authorList>
    </citation>
    <scope>NUCLEOTIDE SEQUENCE</scope>
    <source>
        <tissue evidence="1">Shoot tissue taken approximately 20 cm above the soil surface</tissue>
    </source>
</reference>
<reference evidence="1" key="2">
    <citation type="journal article" date="2015" name="Data Brief">
        <title>Shoot transcriptome of the giant reed, Arundo donax.</title>
        <authorList>
            <person name="Barrero R.A."/>
            <person name="Guerrero F.D."/>
            <person name="Moolhuijzen P."/>
            <person name="Goolsby J.A."/>
            <person name="Tidwell J."/>
            <person name="Bellgard S.E."/>
            <person name="Bellgard M.I."/>
        </authorList>
    </citation>
    <scope>NUCLEOTIDE SEQUENCE</scope>
    <source>
        <tissue evidence="1">Shoot tissue taken approximately 20 cm above the soil surface</tissue>
    </source>
</reference>
<accession>A0A0A9C9Y6</accession>
<evidence type="ECO:0000313" key="1">
    <source>
        <dbReference type="EMBL" id="JAD70200.1"/>
    </source>
</evidence>
<protein>
    <submittedName>
        <fullName evidence="1">Uncharacterized protein</fullName>
    </submittedName>
</protein>
<name>A0A0A9C9Y6_ARUDO</name>
<dbReference type="AlphaFoldDB" id="A0A0A9C9Y6"/>
<organism evidence="1">
    <name type="scientific">Arundo donax</name>
    <name type="common">Giant reed</name>
    <name type="synonym">Donax arundinaceus</name>
    <dbReference type="NCBI Taxonomy" id="35708"/>
    <lineage>
        <taxon>Eukaryota</taxon>
        <taxon>Viridiplantae</taxon>
        <taxon>Streptophyta</taxon>
        <taxon>Embryophyta</taxon>
        <taxon>Tracheophyta</taxon>
        <taxon>Spermatophyta</taxon>
        <taxon>Magnoliopsida</taxon>
        <taxon>Liliopsida</taxon>
        <taxon>Poales</taxon>
        <taxon>Poaceae</taxon>
        <taxon>PACMAD clade</taxon>
        <taxon>Arundinoideae</taxon>
        <taxon>Arundineae</taxon>
        <taxon>Arundo</taxon>
    </lineage>
</organism>